<keyword evidence="2" id="KW-1133">Transmembrane helix</keyword>
<dbReference type="GO" id="GO:0015159">
    <property type="term" value="F:polysaccharide transmembrane transporter activity"/>
    <property type="evidence" value="ECO:0007669"/>
    <property type="project" value="InterPro"/>
</dbReference>
<name>A0A7X6DU07_9BACT</name>
<evidence type="ECO:0000313" key="6">
    <source>
        <dbReference type="Proteomes" id="UP000534783"/>
    </source>
</evidence>
<evidence type="ECO:0000313" key="5">
    <source>
        <dbReference type="EMBL" id="NKE73144.1"/>
    </source>
</evidence>
<feature type="domain" description="Soluble ligand binding" evidence="4">
    <location>
        <begin position="233"/>
        <end position="282"/>
    </location>
</feature>
<feature type="domain" description="Soluble ligand binding" evidence="4">
    <location>
        <begin position="641"/>
        <end position="688"/>
    </location>
</feature>
<keyword evidence="6" id="KW-1185">Reference proteome</keyword>
<proteinExistence type="predicted"/>
<dbReference type="InterPro" id="IPR003715">
    <property type="entry name" value="Poly_export_N"/>
</dbReference>
<keyword evidence="1" id="KW-0732">Signal</keyword>
<evidence type="ECO:0000259" key="3">
    <source>
        <dbReference type="Pfam" id="PF02563"/>
    </source>
</evidence>
<dbReference type="EMBL" id="VTOW01000005">
    <property type="protein sequence ID" value="NKE73144.1"/>
    <property type="molecule type" value="Genomic_DNA"/>
</dbReference>
<comment type="caution">
    <text evidence="5">The sequence shown here is derived from an EMBL/GenBank/DDBJ whole genome shotgun (WGS) entry which is preliminary data.</text>
</comment>
<reference evidence="5 6" key="1">
    <citation type="journal article" date="2020" name="Nature">
        <title>Bacterial chemolithoautotrophy via manganese oxidation.</title>
        <authorList>
            <person name="Yu H."/>
            <person name="Leadbetter J.R."/>
        </authorList>
    </citation>
    <scope>NUCLEOTIDE SEQUENCE [LARGE SCALE GENOMIC DNA]</scope>
    <source>
        <strain evidence="5 6">Mn-1</strain>
    </source>
</reference>
<evidence type="ECO:0000259" key="4">
    <source>
        <dbReference type="Pfam" id="PF10531"/>
    </source>
</evidence>
<evidence type="ECO:0000256" key="2">
    <source>
        <dbReference type="SAM" id="Phobius"/>
    </source>
</evidence>
<feature type="domain" description="Polysaccharide export protein N-terminal" evidence="3">
    <location>
        <begin position="150"/>
        <end position="224"/>
    </location>
</feature>
<dbReference type="Pfam" id="PF02563">
    <property type="entry name" value="Poly_export"/>
    <property type="match status" value="1"/>
</dbReference>
<evidence type="ECO:0000256" key="1">
    <source>
        <dbReference type="ARBA" id="ARBA00022729"/>
    </source>
</evidence>
<keyword evidence="2" id="KW-0812">Transmembrane</keyword>
<accession>A0A7X6DU07</accession>
<dbReference type="InterPro" id="IPR049712">
    <property type="entry name" value="Poly_export"/>
</dbReference>
<dbReference type="Proteomes" id="UP000534783">
    <property type="component" value="Unassembled WGS sequence"/>
</dbReference>
<sequence>MMKAERLCLLLFFKKSRINLTAQAFFVGWMVPAFLIGTICPQAIVFAQGFPSTFQNPGPLPTLSESFSFDQGKKGKELSYQEPALEKMQENQLERPARIEPSQTAETKLSSFEEYLQGKNSEKISTAIRQFGYDLFQQPTNTFTPVDAVPVGPDYLLGPGDELRITLWGKVNAEHPAIVDREGKIVLPQIGILHLAGLTFSETKNFLETELSHYYKPSEVKMNVSMGRLRSIRVFIVGKVQRPGSYTLSSFSTLINALFAAGGPSKIGTLRDIQVKRNGTTVTHFDLYEFLLKGDKTKDIRLMPEDVIFIPPVGPLVGIAGNVNNPAIYELKDKASVLEVIEMAGGLTANAFKGRIQVQRIQEHRFRTLFEGDLIDIERIPEKNIPLINGDLIKIYSVVPSRNVAVLSGAVVSPGEYAVIAGTTHLRDIIQKAGGLVYYASKEAELTRVKVTQDGPKMERSKIDLSRVMEGDPAHNIPLDVNDYIFIKTIPEWALYQKVEITGEVRYPGIYTIQKGETLSSLFDRAGGFTDEAFLKGAVFTRESVRVLQQRQLDEAIDRLEQQLLSQSASRTETALTPEAANQQKASMEQKHALLAKMRGAKAKGRISIRMEQLEKFKGMPSDLTLEDGDVLHIPERPQQVQVIGSVYNQTSFVYDPRSTVSHYIAQAGGMTKEAEEDSLYVLKVDGTAISQRQESGYWGRGLLASKLDPGDTVVVPEKLERVSWLRETKDLTQILYQIAVTAGVLIVAF</sequence>
<feature type="domain" description="Soluble ligand binding" evidence="4">
    <location>
        <begin position="407"/>
        <end position="458"/>
    </location>
</feature>
<keyword evidence="2" id="KW-0472">Membrane</keyword>
<dbReference type="Gene3D" id="3.30.1950.10">
    <property type="entry name" value="wza like domain"/>
    <property type="match status" value="1"/>
</dbReference>
<dbReference type="InterPro" id="IPR019554">
    <property type="entry name" value="Soluble_ligand-bd"/>
</dbReference>
<feature type="transmembrane region" description="Helical" evidence="2">
    <location>
        <begin position="20"/>
        <end position="39"/>
    </location>
</feature>
<organism evidence="5 6">
    <name type="scientific">Candidatus Manganitrophus noduliformans</name>
    <dbReference type="NCBI Taxonomy" id="2606439"/>
    <lineage>
        <taxon>Bacteria</taxon>
        <taxon>Pseudomonadati</taxon>
        <taxon>Nitrospirota</taxon>
        <taxon>Nitrospiria</taxon>
        <taxon>Candidatus Troglogloeales</taxon>
        <taxon>Candidatus Manganitrophaceae</taxon>
        <taxon>Candidatus Manganitrophus</taxon>
    </lineage>
</organism>
<dbReference type="Gene3D" id="3.10.560.10">
    <property type="entry name" value="Outer membrane lipoprotein wza domain like"/>
    <property type="match status" value="5"/>
</dbReference>
<protein>
    <submittedName>
        <fullName evidence="5">Polysaccharide export protein</fullName>
    </submittedName>
</protein>
<gene>
    <name evidence="5" type="ORF">MNODULE_20525</name>
</gene>
<dbReference type="PANTHER" id="PTHR33619:SF3">
    <property type="entry name" value="POLYSACCHARIDE EXPORT PROTEIN GFCE-RELATED"/>
    <property type="match status" value="1"/>
</dbReference>
<dbReference type="Pfam" id="PF10531">
    <property type="entry name" value="SLBB"/>
    <property type="match status" value="5"/>
</dbReference>
<feature type="domain" description="Soluble ligand binding" evidence="4">
    <location>
        <begin position="498"/>
        <end position="535"/>
    </location>
</feature>
<dbReference type="AlphaFoldDB" id="A0A7X6DU07"/>
<feature type="domain" description="Soluble ligand binding" evidence="4">
    <location>
        <begin position="317"/>
        <end position="361"/>
    </location>
</feature>
<dbReference type="PANTHER" id="PTHR33619">
    <property type="entry name" value="POLYSACCHARIDE EXPORT PROTEIN GFCE-RELATED"/>
    <property type="match status" value="1"/>
</dbReference>